<dbReference type="STRING" id="28091.SAMEA3174300_01218"/>
<dbReference type="OrthoDB" id="5459344at2"/>
<dbReference type="KEGG" id="nwe:SAMEA3174300_1218"/>
<dbReference type="Pfam" id="PF04391">
    <property type="entry name" value="DUF533"/>
    <property type="match status" value="1"/>
</dbReference>
<organism evidence="1 2">
    <name type="scientific">Neisseria weaveri</name>
    <dbReference type="NCBI Taxonomy" id="28091"/>
    <lineage>
        <taxon>Bacteria</taxon>
        <taxon>Pseudomonadati</taxon>
        <taxon>Pseudomonadota</taxon>
        <taxon>Betaproteobacteria</taxon>
        <taxon>Neisseriales</taxon>
        <taxon>Neisseriaceae</taxon>
        <taxon>Neisseria</taxon>
    </lineage>
</organism>
<reference evidence="1 2" key="1">
    <citation type="submission" date="2018-12" db="EMBL/GenBank/DDBJ databases">
        <authorList>
            <consortium name="Pathogen Informatics"/>
        </authorList>
    </citation>
    <scope>NUCLEOTIDE SEQUENCE [LARGE SCALE GENOMIC DNA]</scope>
    <source>
        <strain evidence="1 2">NCTC12742</strain>
    </source>
</reference>
<dbReference type="EMBL" id="LR134533">
    <property type="protein sequence ID" value="VEJ50251.1"/>
    <property type="molecule type" value="Genomic_DNA"/>
</dbReference>
<sequence>MNWNNLLNQVLNTVQNKQGHHRSRQSNPLGSLGGSALAAGLAGMFMKKKNTKSLVKIGSMAAIGMLAYKAYQNWQSSNQNVTIPAQNTFEPTGMIAEDQSRIILRAMIAAAASDGLIDDAEKQIILQESSNDPQAQQWLETELNHPATPQALAQAVNGNAALAAEVYLAARIVCADLDRKEIIFLAQLAQALNLDNTLVDHLEQQAGF</sequence>
<dbReference type="RefSeq" id="WP_004282829.1">
    <property type="nucleotide sequence ID" value="NZ_CAUJRG010000004.1"/>
</dbReference>
<dbReference type="InterPro" id="IPR007486">
    <property type="entry name" value="YebE"/>
</dbReference>
<evidence type="ECO:0000313" key="2">
    <source>
        <dbReference type="Proteomes" id="UP000272771"/>
    </source>
</evidence>
<evidence type="ECO:0000313" key="1">
    <source>
        <dbReference type="EMBL" id="VEJ50251.1"/>
    </source>
</evidence>
<dbReference type="InterPro" id="IPR029024">
    <property type="entry name" value="TerB-like"/>
</dbReference>
<dbReference type="SUPFAM" id="SSF158682">
    <property type="entry name" value="TerB-like"/>
    <property type="match status" value="1"/>
</dbReference>
<dbReference type="AlphaFoldDB" id="A0A3S5B3D5"/>
<protein>
    <submittedName>
        <fullName evidence="1">Protein of uncharacterized function (DUF533)</fullName>
    </submittedName>
</protein>
<accession>A0A3S5B3D5</accession>
<dbReference type="Proteomes" id="UP000272771">
    <property type="component" value="Chromosome"/>
</dbReference>
<name>A0A3S5B3D5_9NEIS</name>
<dbReference type="Gene3D" id="1.10.3680.10">
    <property type="entry name" value="TerB-like"/>
    <property type="match status" value="1"/>
</dbReference>
<gene>
    <name evidence="1" type="ORF">NCTC12742_00595</name>
</gene>
<dbReference type="CDD" id="cd07178">
    <property type="entry name" value="terB_like_YebE"/>
    <property type="match status" value="1"/>
</dbReference>
<keyword evidence="2" id="KW-1185">Reference proteome</keyword>
<proteinExistence type="predicted"/>